<evidence type="ECO:0000256" key="1">
    <source>
        <dbReference type="SAM" id="Phobius"/>
    </source>
</evidence>
<dbReference type="AlphaFoldDB" id="A0A0L8FPS6"/>
<keyword evidence="1" id="KW-0472">Membrane</keyword>
<keyword evidence="1" id="KW-1133">Transmembrane helix</keyword>
<gene>
    <name evidence="2" type="ORF">OCBIM_22011623mg</name>
</gene>
<name>A0A0L8FPS6_OCTBM</name>
<evidence type="ECO:0000313" key="2">
    <source>
        <dbReference type="EMBL" id="KOF66689.1"/>
    </source>
</evidence>
<feature type="transmembrane region" description="Helical" evidence="1">
    <location>
        <begin position="75"/>
        <end position="93"/>
    </location>
</feature>
<accession>A0A0L8FPS6</accession>
<protein>
    <submittedName>
        <fullName evidence="2">Uncharacterized protein</fullName>
    </submittedName>
</protein>
<dbReference type="EMBL" id="KQ427818">
    <property type="protein sequence ID" value="KOF66689.1"/>
    <property type="molecule type" value="Genomic_DNA"/>
</dbReference>
<reference evidence="2" key="1">
    <citation type="submission" date="2015-07" db="EMBL/GenBank/DDBJ databases">
        <title>MeaNS - Measles Nucleotide Surveillance Program.</title>
        <authorList>
            <person name="Tran T."/>
            <person name="Druce J."/>
        </authorList>
    </citation>
    <scope>NUCLEOTIDE SEQUENCE</scope>
    <source>
        <strain evidence="2">UCB-OBI-ISO-001</strain>
        <tissue evidence="2">Gonad</tissue>
    </source>
</reference>
<organism evidence="2">
    <name type="scientific">Octopus bimaculoides</name>
    <name type="common">California two-spotted octopus</name>
    <dbReference type="NCBI Taxonomy" id="37653"/>
    <lineage>
        <taxon>Eukaryota</taxon>
        <taxon>Metazoa</taxon>
        <taxon>Spiralia</taxon>
        <taxon>Lophotrochozoa</taxon>
        <taxon>Mollusca</taxon>
        <taxon>Cephalopoda</taxon>
        <taxon>Coleoidea</taxon>
        <taxon>Octopodiformes</taxon>
        <taxon>Octopoda</taxon>
        <taxon>Incirrata</taxon>
        <taxon>Octopodidae</taxon>
        <taxon>Octopus</taxon>
    </lineage>
</organism>
<keyword evidence="1" id="KW-0812">Transmembrane</keyword>
<sequence length="94" mass="10868">MYMHIYVHICTRGEWEMVKRGSRGVRKGPVIVRVGTKQLENKGKLTALIAVLSECQNLSRETKTTKIWFKGKKRVIVVLALVEPIVFFSFSFFH</sequence>
<proteinExistence type="predicted"/>